<dbReference type="EMBL" id="NAJL01000038">
    <property type="protein sequence ID" value="TKA25119.1"/>
    <property type="molecule type" value="Genomic_DNA"/>
</dbReference>
<comment type="caution">
    <text evidence="6">The sequence shown here is derived from an EMBL/GenBank/DDBJ whole genome shotgun (WGS) entry which is preliminary data.</text>
</comment>
<protein>
    <recommendedName>
        <fullName evidence="5">Hyphally-regulated cell wall protein N-terminal domain-containing protein</fullName>
    </recommendedName>
</protein>
<accession>A0A4V5N495</accession>
<keyword evidence="1 4" id="KW-0732">Signal</keyword>
<evidence type="ECO:0000256" key="1">
    <source>
        <dbReference type="ARBA" id="ARBA00022729"/>
    </source>
</evidence>
<evidence type="ECO:0000256" key="3">
    <source>
        <dbReference type="SAM" id="MobiDB-lite"/>
    </source>
</evidence>
<keyword evidence="2" id="KW-0325">Glycoprotein</keyword>
<organism evidence="6 7">
    <name type="scientific">Salinomyces thailandicus</name>
    <dbReference type="NCBI Taxonomy" id="706561"/>
    <lineage>
        <taxon>Eukaryota</taxon>
        <taxon>Fungi</taxon>
        <taxon>Dikarya</taxon>
        <taxon>Ascomycota</taxon>
        <taxon>Pezizomycotina</taxon>
        <taxon>Dothideomycetes</taxon>
        <taxon>Dothideomycetidae</taxon>
        <taxon>Mycosphaerellales</taxon>
        <taxon>Teratosphaeriaceae</taxon>
        <taxon>Salinomyces</taxon>
    </lineage>
</organism>
<evidence type="ECO:0000259" key="5">
    <source>
        <dbReference type="Pfam" id="PF11765"/>
    </source>
</evidence>
<evidence type="ECO:0000313" key="7">
    <source>
        <dbReference type="Proteomes" id="UP000308549"/>
    </source>
</evidence>
<dbReference type="PANTHER" id="PTHR36578:SF1">
    <property type="entry name" value="APPLE DOMAIN-CONTAINING PROTEIN"/>
    <property type="match status" value="1"/>
</dbReference>
<evidence type="ECO:0000313" key="6">
    <source>
        <dbReference type="EMBL" id="TKA25119.1"/>
    </source>
</evidence>
<dbReference type="GO" id="GO:0009277">
    <property type="term" value="C:fungal-type cell wall"/>
    <property type="evidence" value="ECO:0007669"/>
    <property type="project" value="UniProtKB-ARBA"/>
</dbReference>
<dbReference type="PANTHER" id="PTHR36578">
    <property type="entry name" value="CHROMOSOME 15, WHOLE GENOME SHOTGUN SEQUENCE"/>
    <property type="match status" value="1"/>
</dbReference>
<name>A0A4V5N495_9PEZI</name>
<dbReference type="OrthoDB" id="271448at2759"/>
<feature type="region of interest" description="Disordered" evidence="3">
    <location>
        <begin position="415"/>
        <end position="434"/>
    </location>
</feature>
<evidence type="ECO:0000256" key="2">
    <source>
        <dbReference type="ARBA" id="ARBA00023180"/>
    </source>
</evidence>
<dbReference type="Pfam" id="PF11765">
    <property type="entry name" value="Hyphal_reg_CWP"/>
    <property type="match status" value="1"/>
</dbReference>
<gene>
    <name evidence="6" type="ORF">B0A50_06184</name>
</gene>
<dbReference type="InterPro" id="IPR021031">
    <property type="entry name" value="Hyphal-reg_cell_wall_N"/>
</dbReference>
<reference evidence="6 7" key="1">
    <citation type="submission" date="2017-03" db="EMBL/GenBank/DDBJ databases">
        <title>Genomes of endolithic fungi from Antarctica.</title>
        <authorList>
            <person name="Coleine C."/>
            <person name="Masonjones S."/>
            <person name="Stajich J.E."/>
        </authorList>
    </citation>
    <scope>NUCLEOTIDE SEQUENCE [LARGE SCALE GENOMIC DNA]</scope>
    <source>
        <strain evidence="6 7">CCFEE 6315</strain>
    </source>
</reference>
<feature type="signal peptide" evidence="4">
    <location>
        <begin position="1"/>
        <end position="20"/>
    </location>
</feature>
<dbReference type="AlphaFoldDB" id="A0A4V5N495"/>
<dbReference type="Proteomes" id="UP000308549">
    <property type="component" value="Unassembled WGS sequence"/>
</dbReference>
<keyword evidence="7" id="KW-1185">Reference proteome</keyword>
<feature type="domain" description="Hyphally-regulated cell wall protein N-terminal" evidence="5">
    <location>
        <begin position="100"/>
        <end position="406"/>
    </location>
</feature>
<evidence type="ECO:0000256" key="4">
    <source>
        <dbReference type="SAM" id="SignalP"/>
    </source>
</evidence>
<feature type="chain" id="PRO_5020938860" description="Hyphally-regulated cell wall protein N-terminal domain-containing protein" evidence="4">
    <location>
        <begin position="21"/>
        <end position="780"/>
    </location>
</feature>
<proteinExistence type="predicted"/>
<sequence>MAILSKSLLAGAVFTSLASALPQKPDFAAIAAAPTVADGPSDVATAGDQTATLATSFTVAGPTSAPSAAAASKRSVEKRTNILSSIIDTTMNAVLGAVNQVTSVSNGAEVLVDGGSSSSHVIDGNLDNKGKVYIGQSCYWDGHDSNNGNLQNAAGALFQLNNFGSSNAPTYDWNIKGMKNDGVLQWCGRGDTGGSKYQLEADDTSYNNGLISFEQFFGNQGGDFCWKNSDSSKWASSNLYNNGAFRLINVTYHNVQNILGNGCWQLGQGSVFYLEDGTGTNQNLFNGPSLPGQSIIFQHASSVLHLEKQSYSSNPDFGAKLYNFGKGNAIEFADSIYRSSYSASSGIMSLSFGWFGLFGSCKLNIGKGYDSSKFAKRTSSQSYGNYNAIFYDGVAPAQAAPSQCSLSAPVCSAKPKPTTSATSTAKATATSAPATTAAPVTTAPAVTPKTCTNEPYTPYYAALETGYTTNPALTGTTTAGQACPTTPEDGTYCGFINPEDPCAPQPDGYGPVPTPDTASAFLAYDKLHALASAAPSVVSSDDAGAQYEKVFEDLDASTSAQSYLGLYQFKEYDVAQCAAKCDCTELCTSFNFYAERDPSLNPTKNNSDAPTVWGYYCPNPPSQTTFKCTLWGSSIDASTATNQGTHREDFEVVITASDGYDKTNTTSPPKSPQWKDPQDCSKKAIDAPNYWLGSKFFPGPFNPLVCSNYAAKQSETNAASGISQKVSMFNAYYLHKNGKPHGTQCALYNSKLDFSWATYEGTDVGGDKYDCKQSWKYELL</sequence>